<feature type="chain" id="PRO_5030067366" description="Secreted protein" evidence="1">
    <location>
        <begin position="32"/>
        <end position="133"/>
    </location>
</feature>
<gene>
    <name evidence="2" type="ORF">DC045_21695</name>
</gene>
<proteinExistence type="predicted"/>
<protein>
    <recommendedName>
        <fullName evidence="4">Secreted protein</fullName>
    </recommendedName>
</protein>
<feature type="signal peptide" evidence="1">
    <location>
        <begin position="1"/>
        <end position="31"/>
    </location>
</feature>
<dbReference type="EMBL" id="DNNA01000329">
    <property type="protein sequence ID" value="HBC36870.1"/>
    <property type="molecule type" value="Genomic_DNA"/>
</dbReference>
<keyword evidence="1" id="KW-0732">Signal</keyword>
<organism evidence="2 3">
    <name type="scientific">Marinobacter adhaerens</name>
    <dbReference type="NCBI Taxonomy" id="1033846"/>
    <lineage>
        <taxon>Bacteria</taxon>
        <taxon>Pseudomonadati</taxon>
        <taxon>Pseudomonadota</taxon>
        <taxon>Gammaproteobacteria</taxon>
        <taxon>Pseudomonadales</taxon>
        <taxon>Marinobacteraceae</taxon>
        <taxon>Marinobacter</taxon>
    </lineage>
</organism>
<reference evidence="2 3" key="1">
    <citation type="journal article" date="2018" name="Nat. Biotechnol.">
        <title>A standardized bacterial taxonomy based on genome phylogeny substantially revises the tree of life.</title>
        <authorList>
            <person name="Parks D.H."/>
            <person name="Chuvochina M."/>
            <person name="Waite D.W."/>
            <person name="Rinke C."/>
            <person name="Skarshewski A."/>
            <person name="Chaumeil P.A."/>
            <person name="Hugenholtz P."/>
        </authorList>
    </citation>
    <scope>NUCLEOTIDE SEQUENCE [LARGE SCALE GENOMIC DNA]</scope>
    <source>
        <strain evidence="2">UBA9380</strain>
    </source>
</reference>
<name>A0A359C0T4_9GAMM</name>
<sequence>MVLGIRMTATTRQFISALLSLLLVISGPALAMSKIADSDADTAMPDCGSMMMAQAESAGSSTDTEADCASAPDMACPSASGLIKCGVSVSVALLPGDSIGFTDTGSHPVLTARSTFYQDPFLASITPPPEHHS</sequence>
<dbReference type="Proteomes" id="UP000263489">
    <property type="component" value="Unassembled WGS sequence"/>
</dbReference>
<comment type="caution">
    <text evidence="2">The sequence shown here is derived from an EMBL/GenBank/DDBJ whole genome shotgun (WGS) entry which is preliminary data.</text>
</comment>
<evidence type="ECO:0000313" key="2">
    <source>
        <dbReference type="EMBL" id="HBC36870.1"/>
    </source>
</evidence>
<evidence type="ECO:0000313" key="3">
    <source>
        <dbReference type="Proteomes" id="UP000263489"/>
    </source>
</evidence>
<evidence type="ECO:0000256" key="1">
    <source>
        <dbReference type="SAM" id="SignalP"/>
    </source>
</evidence>
<dbReference type="AlphaFoldDB" id="A0A359C0T4"/>
<evidence type="ECO:0008006" key="4">
    <source>
        <dbReference type="Google" id="ProtNLM"/>
    </source>
</evidence>
<accession>A0A359C0T4</accession>